<comment type="caution">
    <text evidence="3">The sequence shown here is derived from an EMBL/GenBank/DDBJ whole genome shotgun (WGS) entry which is preliminary data.</text>
</comment>
<dbReference type="PANTHER" id="PTHR13902">
    <property type="entry name" value="SERINE/THREONINE-PROTEIN KINASE WNK WITH NO LYSINE -RELATED"/>
    <property type="match status" value="1"/>
</dbReference>
<accession>A0ABD0WAU9</accession>
<feature type="compositionally biased region" description="Polar residues" evidence="1">
    <location>
        <begin position="48"/>
        <end position="65"/>
    </location>
</feature>
<feature type="compositionally biased region" description="Low complexity" evidence="1">
    <location>
        <begin position="851"/>
        <end position="864"/>
    </location>
</feature>
<feature type="region of interest" description="Disordered" evidence="1">
    <location>
        <begin position="465"/>
        <end position="534"/>
    </location>
</feature>
<feature type="compositionally biased region" description="Polar residues" evidence="1">
    <location>
        <begin position="157"/>
        <end position="167"/>
    </location>
</feature>
<dbReference type="Proteomes" id="UP001557470">
    <property type="component" value="Unassembled WGS sequence"/>
</dbReference>
<dbReference type="InterPro" id="IPR050588">
    <property type="entry name" value="WNK_Ser-Thr_kinase"/>
</dbReference>
<protein>
    <recommendedName>
        <fullName evidence="2">Serine/threonine-protein kinase WNK CCTL2 domain-containing protein</fullName>
    </recommendedName>
</protein>
<feature type="compositionally biased region" description="Basic and acidic residues" evidence="1">
    <location>
        <begin position="904"/>
        <end position="914"/>
    </location>
</feature>
<feature type="compositionally biased region" description="Low complexity" evidence="1">
    <location>
        <begin position="492"/>
        <end position="506"/>
    </location>
</feature>
<feature type="region of interest" description="Disordered" evidence="1">
    <location>
        <begin position="644"/>
        <end position="749"/>
    </location>
</feature>
<evidence type="ECO:0000256" key="1">
    <source>
        <dbReference type="SAM" id="MobiDB-lite"/>
    </source>
</evidence>
<dbReference type="AlphaFoldDB" id="A0ABD0WAU9"/>
<feature type="compositionally biased region" description="Polar residues" evidence="1">
    <location>
        <begin position="1021"/>
        <end position="1062"/>
    </location>
</feature>
<evidence type="ECO:0000313" key="4">
    <source>
        <dbReference type="Proteomes" id="UP001557470"/>
    </source>
</evidence>
<feature type="compositionally biased region" description="Polar residues" evidence="1">
    <location>
        <begin position="678"/>
        <end position="714"/>
    </location>
</feature>
<dbReference type="EMBL" id="JAGEUA010000008">
    <property type="protein sequence ID" value="KAL0968395.1"/>
    <property type="molecule type" value="Genomic_DNA"/>
</dbReference>
<feature type="region of interest" description="Disordered" evidence="1">
    <location>
        <begin position="559"/>
        <end position="628"/>
    </location>
</feature>
<feature type="compositionally biased region" description="Basic residues" evidence="1">
    <location>
        <begin position="248"/>
        <end position="265"/>
    </location>
</feature>
<feature type="compositionally biased region" description="Low complexity" evidence="1">
    <location>
        <begin position="1199"/>
        <end position="1215"/>
    </location>
</feature>
<feature type="domain" description="Serine/threonine-protein kinase WNK CCTL2" evidence="2">
    <location>
        <begin position="269"/>
        <end position="343"/>
    </location>
</feature>
<evidence type="ECO:0000259" key="2">
    <source>
        <dbReference type="Pfam" id="PF24889"/>
    </source>
</evidence>
<gene>
    <name evidence="3" type="ORF">UPYG_G00266300</name>
</gene>
<feature type="region of interest" description="Disordered" evidence="1">
    <location>
        <begin position="1133"/>
        <end position="1154"/>
    </location>
</feature>
<feature type="compositionally biased region" description="Polar residues" evidence="1">
    <location>
        <begin position="72"/>
        <end position="97"/>
    </location>
</feature>
<feature type="compositionally biased region" description="Low complexity" evidence="1">
    <location>
        <begin position="783"/>
        <end position="797"/>
    </location>
</feature>
<feature type="compositionally biased region" description="Polar residues" evidence="1">
    <location>
        <begin position="821"/>
        <end position="838"/>
    </location>
</feature>
<feature type="region of interest" description="Disordered" evidence="1">
    <location>
        <begin position="1"/>
        <end position="123"/>
    </location>
</feature>
<dbReference type="Pfam" id="PF24889">
    <property type="entry name" value="CCTL2_WNK"/>
    <property type="match status" value="1"/>
</dbReference>
<feature type="compositionally biased region" description="Polar residues" evidence="1">
    <location>
        <begin position="884"/>
        <end position="896"/>
    </location>
</feature>
<dbReference type="FunFam" id="3.10.20.90:FF:000012">
    <property type="entry name" value="Serine/threonine-protein kinase WNK1 isoform 2"/>
    <property type="match status" value="1"/>
</dbReference>
<feature type="compositionally biased region" description="Low complexity" evidence="1">
    <location>
        <begin position="98"/>
        <end position="111"/>
    </location>
</feature>
<feature type="region of interest" description="Disordered" evidence="1">
    <location>
        <begin position="1199"/>
        <end position="1236"/>
    </location>
</feature>
<feature type="compositionally biased region" description="Low complexity" evidence="1">
    <location>
        <begin position="1133"/>
        <end position="1152"/>
    </location>
</feature>
<dbReference type="Gene3D" id="3.10.20.90">
    <property type="entry name" value="Phosphatidylinositol 3-kinase Catalytic Subunit, Chain A, domain 1"/>
    <property type="match status" value="1"/>
</dbReference>
<reference evidence="3 4" key="1">
    <citation type="submission" date="2024-06" db="EMBL/GenBank/DDBJ databases">
        <authorList>
            <person name="Pan Q."/>
            <person name="Wen M."/>
            <person name="Jouanno E."/>
            <person name="Zahm M."/>
            <person name="Klopp C."/>
            <person name="Cabau C."/>
            <person name="Louis A."/>
            <person name="Berthelot C."/>
            <person name="Parey E."/>
            <person name="Roest Crollius H."/>
            <person name="Montfort J."/>
            <person name="Robinson-Rechavi M."/>
            <person name="Bouchez O."/>
            <person name="Lampietro C."/>
            <person name="Lopez Roques C."/>
            <person name="Donnadieu C."/>
            <person name="Postlethwait J."/>
            <person name="Bobe J."/>
            <person name="Verreycken H."/>
            <person name="Guiguen Y."/>
        </authorList>
    </citation>
    <scope>NUCLEOTIDE SEQUENCE [LARGE SCALE GENOMIC DNA]</scope>
    <source>
        <strain evidence="3">Up_M1</strain>
        <tissue evidence="3">Testis</tissue>
    </source>
</reference>
<dbReference type="InterPro" id="IPR056865">
    <property type="entry name" value="CCTL2_WNK"/>
</dbReference>
<feature type="compositionally biased region" description="Polar residues" evidence="1">
    <location>
        <begin position="644"/>
        <end position="660"/>
    </location>
</feature>
<keyword evidence="4" id="KW-1185">Reference proteome</keyword>
<feature type="region of interest" description="Disordered" evidence="1">
    <location>
        <begin position="767"/>
        <end position="914"/>
    </location>
</feature>
<name>A0ABD0WAU9_UMBPY</name>
<feature type="compositionally biased region" description="Polar residues" evidence="1">
    <location>
        <begin position="571"/>
        <end position="595"/>
    </location>
</feature>
<sequence length="1236" mass="128834">MAAFMPHQTSQGGAYIPQPTGQILVSVPGSAQIPIQPESEAPEVDQYPLQTQTGNQIADQVQGSSFPPDALPNQQPQAPYSQPLPSIQTDQSQQSLDVSAAQPAPVVPGAPSTHPAPGLPQQVAPSFQAAPLQLQQLQLEGSTPPPTQSSAGPVLQPDTQQVQSWANEPSPLLSPPINAEHLYFLYHATNLSVLQASVSVSQQVAVEQTAGQAALGPHAVEGCLSDPASGLSDGCEGASGGRHEGRSMIKRHQRRSVRSRSHHEKTTKAKLNVLNISNMGDRVAECQLETHNRKMVTFKFDLDGDNPDEIADIMVSSDFILDSERDSFIEQVREVIDMADNKREVLKEGYAQPPFTQIVVDGLSQQPGMPTPLPGVLPSVAAQVVHSAGRRFIVSPVPESRLREQFFGPSSASTSFGDEAPPAGLGLSLSAPSGRLQQAFTEMRQTRGERRATMGHLAEMDPSTVPCSQAGLCPDSPPSHPHQTLAPPDTPVPSSSTISPVPILPSNASPLPPYTSPGATGRVSPTPVTTEQTPHLQPGCFHFLLPLYPPPALPRPLCPAAQPPAALPPASTSVPPVSEQQSPAHPGSTPSSQPVPASIPMIQAPTQLPPSTQPGEPDGGESQSKAPGIDDIHALDKKLRSLFKDTTSADPGNTGTTSPPMETISPPPGIALVPPSNLCLTSNPGQGLTSGGHAQTPSNTSVEATLAQASTPTAEQMPPFPGPSQPVASLDNHLKRAQSPETVPPSSAVLLPSTGVVTLGRFHVSVASDSGAGSTPDPPNVVSSSSLTSSSLSSPESTLHRSTSLSKGARGEDSVDGVSSVPAQPTTIGRFQVSTSAKPSPGSKVGRFSVTPSTAISTDPSSSSNFHQNGPSSSTNSDPRSSAVFGNSSSLRYVSSDNDDESGPEDKTFQREVSRLREKHLMEIQNLHSRQKEELEALFKRLGKAPPSAVLSPALTMPAVRRRPKTKASKSARSSGQPSPMHLGAPASSQSPKALPPKQMNPAMAGASEPGRQTPPKDVKSSFSMPCLNTSIMGLSGTSSDSGANPSHSQPSGSNVTPAVTQSRTGTFTDDLHQLVDNWARDAISLSQGKKGPKGPAQGLAHEPAVPVHIPPQVNMGRKFSAPGQLCPTLPTTTTSSSTLTGTHLSTTTNPSIPLCQRQGSLGPSQGFGYGPPPYNTAPQWTGATGPCQVGLLAPTQPLAQYQPQAPSSAPLQQAFHMGAAQKPVTNPGGPNLRPT</sequence>
<evidence type="ECO:0000313" key="3">
    <source>
        <dbReference type="EMBL" id="KAL0968395.1"/>
    </source>
</evidence>
<feature type="region of interest" description="Disordered" evidence="1">
    <location>
        <begin position="234"/>
        <end position="266"/>
    </location>
</feature>
<proteinExistence type="predicted"/>
<feature type="region of interest" description="Disordered" evidence="1">
    <location>
        <begin position="140"/>
        <end position="167"/>
    </location>
</feature>
<feature type="compositionally biased region" description="Basic residues" evidence="1">
    <location>
        <begin position="960"/>
        <end position="970"/>
    </location>
</feature>
<feature type="compositionally biased region" description="Low complexity" evidence="1">
    <location>
        <begin position="872"/>
        <end position="882"/>
    </location>
</feature>
<organism evidence="3 4">
    <name type="scientific">Umbra pygmaea</name>
    <name type="common">Eastern mudminnow</name>
    <dbReference type="NCBI Taxonomy" id="75934"/>
    <lineage>
        <taxon>Eukaryota</taxon>
        <taxon>Metazoa</taxon>
        <taxon>Chordata</taxon>
        <taxon>Craniata</taxon>
        <taxon>Vertebrata</taxon>
        <taxon>Euteleostomi</taxon>
        <taxon>Actinopterygii</taxon>
        <taxon>Neopterygii</taxon>
        <taxon>Teleostei</taxon>
        <taxon>Protacanthopterygii</taxon>
        <taxon>Esociformes</taxon>
        <taxon>Umbridae</taxon>
        <taxon>Umbra</taxon>
    </lineage>
</organism>
<feature type="region of interest" description="Disordered" evidence="1">
    <location>
        <begin position="944"/>
        <end position="1062"/>
    </location>
</feature>